<organism evidence="2 3">
    <name type="scientific">Fervidicella metallireducens AeB</name>
    <dbReference type="NCBI Taxonomy" id="1403537"/>
    <lineage>
        <taxon>Bacteria</taxon>
        <taxon>Bacillati</taxon>
        <taxon>Bacillota</taxon>
        <taxon>Clostridia</taxon>
        <taxon>Eubacteriales</taxon>
        <taxon>Clostridiaceae</taxon>
        <taxon>Fervidicella</taxon>
    </lineage>
</organism>
<dbReference type="STRING" id="1403537.Q428_07470"/>
<keyword evidence="1" id="KW-1133">Transmembrane helix</keyword>
<gene>
    <name evidence="2" type="ORF">Q428_07470</name>
</gene>
<feature type="transmembrane region" description="Helical" evidence="1">
    <location>
        <begin position="103"/>
        <end position="132"/>
    </location>
</feature>
<feature type="transmembrane region" description="Helical" evidence="1">
    <location>
        <begin position="192"/>
        <end position="215"/>
    </location>
</feature>
<protein>
    <recommendedName>
        <fullName evidence="4">Alpha-glucosidase</fullName>
    </recommendedName>
</protein>
<reference evidence="2 3" key="1">
    <citation type="journal article" date="2014" name="Genome Announc.">
        <title>Draft Genome Sequence of Fervidicella metallireducens Strain AeBT, an Iron-Reducing Thermoanaerobe from the Great Artesian Basin.</title>
        <authorList>
            <person name="Patel B.K."/>
        </authorList>
    </citation>
    <scope>NUCLEOTIDE SEQUENCE [LARGE SCALE GENOMIC DNA]</scope>
    <source>
        <strain evidence="2 3">AeB</strain>
    </source>
</reference>
<dbReference type="AlphaFoldDB" id="A0A017RUS5"/>
<keyword evidence="3" id="KW-1185">Reference proteome</keyword>
<dbReference type="RefSeq" id="WP_051515036.1">
    <property type="nucleotide sequence ID" value="NZ_AZQP01000019.1"/>
</dbReference>
<evidence type="ECO:0000313" key="2">
    <source>
        <dbReference type="EMBL" id="EYE88508.1"/>
    </source>
</evidence>
<feature type="transmembrane region" description="Helical" evidence="1">
    <location>
        <begin position="144"/>
        <end position="163"/>
    </location>
</feature>
<dbReference type="OrthoDB" id="1956705at2"/>
<dbReference type="Proteomes" id="UP000019681">
    <property type="component" value="Unassembled WGS sequence"/>
</dbReference>
<evidence type="ECO:0000313" key="3">
    <source>
        <dbReference type="Proteomes" id="UP000019681"/>
    </source>
</evidence>
<keyword evidence="1" id="KW-0472">Membrane</keyword>
<keyword evidence="1" id="KW-0812">Transmembrane</keyword>
<proteinExistence type="predicted"/>
<evidence type="ECO:0008006" key="4">
    <source>
        <dbReference type="Google" id="ProtNLM"/>
    </source>
</evidence>
<dbReference type="EMBL" id="AZQP01000019">
    <property type="protein sequence ID" value="EYE88508.1"/>
    <property type="molecule type" value="Genomic_DNA"/>
</dbReference>
<comment type="caution">
    <text evidence="2">The sequence shown here is derived from an EMBL/GenBank/DDBJ whole genome shotgun (WGS) entry which is preliminary data.</text>
</comment>
<accession>A0A017RUS5</accession>
<evidence type="ECO:0000256" key="1">
    <source>
        <dbReference type="SAM" id="Phobius"/>
    </source>
</evidence>
<name>A0A017RUS5_9CLOT</name>
<sequence>MDKNFQFVLDSIERKIKNSQINGNKKDKYLKEIKSIKENYRDLNISDDKIELLNSIVKKGKEVQKSIDDKEYEKIEYYFRFCNAALYDFRGEIKYLNRYAKSFILTCILFLALSPMYFSWVLPILFIVPIYMGLKGLRNRNYNGFIMTMAVIPMGFVTSIMWIKNGILASKDFEGYIKAISNGINYEFTKNITIAFIILGVILFFSTTYSVIIGIKHRKMFV</sequence>